<dbReference type="InterPro" id="IPR049406">
    <property type="entry name" value="ZIP4_12_EF-hand"/>
</dbReference>
<feature type="transmembrane region" description="Helical" evidence="6">
    <location>
        <begin position="349"/>
        <end position="369"/>
    </location>
</feature>
<dbReference type="PANTHER" id="PTHR12191:SF31">
    <property type="entry name" value="IP18018P"/>
    <property type="match status" value="1"/>
</dbReference>
<dbReference type="Pfam" id="PF02535">
    <property type="entry name" value="Zip"/>
    <property type="match status" value="1"/>
</dbReference>
<evidence type="ECO:0000256" key="1">
    <source>
        <dbReference type="ARBA" id="ARBA00004141"/>
    </source>
</evidence>
<feature type="transmembrane region" description="Helical" evidence="6">
    <location>
        <begin position="165"/>
        <end position="187"/>
    </location>
</feature>
<dbReference type="GO" id="GO:0005385">
    <property type="term" value="F:zinc ion transmembrane transporter activity"/>
    <property type="evidence" value="ECO:0007669"/>
    <property type="project" value="TreeGrafter"/>
</dbReference>
<sequence>MLLLKAALLVGAALCQASAKSDLSIDEYFISHLFEKYGNKKVLTFEGLEHLMESLGLGGLDFTKHNVSLHKTKDGGFQDVHHSLNVHDHNHTRRRRSLIPEEKCLRTEDLLRVYGVDPGHDVELSPENFMQMCPAIVYQLDRKVCAERVPLVPLDNYVYEKDYKAWLFGIISVLVMSACGLLGILLVPLLEKAMFQKLLTVLGALAVGTLAGDALLHLLPHALKDSEASEETIVLRSTVAFLLIMFFFTMEAFIIHGKRNKVAMKEAEGGEESLAGHSHANSGQAVAWMVMSGDGLHNLTDGLAIGAAFSQGPIIGISTSLAVLTHELPHELGDFAILLQTGMTIRKAVVYNLLSSVLSLLGVLAGLWLGEFENASYWIYAATGGTFLYISLATLVPEMQKQCKTILDVVLVLGGMFCGGAIMFVIACYEHTLEEFLNEEYV</sequence>
<reference evidence="9" key="1">
    <citation type="submission" date="2022-01" db="UniProtKB">
        <authorList>
            <consortium name="EnsemblMetazoa"/>
        </authorList>
    </citation>
    <scope>IDENTIFICATION</scope>
</reference>
<feature type="domain" description="Zinc transporter ZIP4/12 EF-hand" evidence="8">
    <location>
        <begin position="27"/>
        <end position="140"/>
    </location>
</feature>
<dbReference type="Proteomes" id="UP000494040">
    <property type="component" value="Unassembled WGS sequence"/>
</dbReference>
<dbReference type="InterPro" id="IPR003689">
    <property type="entry name" value="ZIP"/>
</dbReference>
<dbReference type="AlphaFoldDB" id="A0A8I6RQX8"/>
<feature type="transmembrane region" description="Helical" evidence="6">
    <location>
        <begin position="407"/>
        <end position="427"/>
    </location>
</feature>
<evidence type="ECO:0000256" key="3">
    <source>
        <dbReference type="ARBA" id="ARBA00022692"/>
    </source>
</evidence>
<evidence type="ECO:0000313" key="10">
    <source>
        <dbReference type="Proteomes" id="UP000494040"/>
    </source>
</evidence>
<evidence type="ECO:0000259" key="8">
    <source>
        <dbReference type="Pfam" id="PF21116"/>
    </source>
</evidence>
<dbReference type="CTD" id="39626"/>
<protein>
    <recommendedName>
        <fullName evidence="8">Zinc transporter ZIP4/12 EF-hand domain-containing protein</fullName>
    </recommendedName>
</protein>
<evidence type="ECO:0000256" key="7">
    <source>
        <dbReference type="SAM" id="SignalP"/>
    </source>
</evidence>
<keyword evidence="10" id="KW-1185">Reference proteome</keyword>
<evidence type="ECO:0000256" key="6">
    <source>
        <dbReference type="SAM" id="Phobius"/>
    </source>
</evidence>
<dbReference type="EnsemblMetazoa" id="XM_014394315.2">
    <property type="protein sequence ID" value="XP_014249801.1"/>
    <property type="gene ID" value="LOC106666838"/>
</dbReference>
<feature type="transmembrane region" description="Helical" evidence="6">
    <location>
        <begin position="233"/>
        <end position="255"/>
    </location>
</feature>
<dbReference type="InterPro" id="IPR050799">
    <property type="entry name" value="ZIP_Transporter"/>
</dbReference>
<dbReference type="GeneID" id="106666838"/>
<keyword evidence="7" id="KW-0732">Signal</keyword>
<evidence type="ECO:0000256" key="4">
    <source>
        <dbReference type="ARBA" id="ARBA00022989"/>
    </source>
</evidence>
<dbReference type="KEGG" id="clec:106666838"/>
<dbReference type="PANTHER" id="PTHR12191">
    <property type="entry name" value="SOLUTE CARRIER FAMILY 39"/>
    <property type="match status" value="1"/>
</dbReference>
<dbReference type="RefSeq" id="XP_014249801.1">
    <property type="nucleotide sequence ID" value="XM_014394315.2"/>
</dbReference>
<keyword evidence="4 6" id="KW-1133">Transmembrane helix</keyword>
<keyword evidence="3 6" id="KW-0812">Transmembrane</keyword>
<keyword evidence="5 6" id="KW-0472">Membrane</keyword>
<evidence type="ECO:0000256" key="2">
    <source>
        <dbReference type="ARBA" id="ARBA00006939"/>
    </source>
</evidence>
<dbReference type="OrthoDB" id="200954at2759"/>
<dbReference type="OMA" id="ASLWINA"/>
<evidence type="ECO:0000313" key="9">
    <source>
        <dbReference type="EnsemblMetazoa" id="XP_014249801.1"/>
    </source>
</evidence>
<name>A0A8I6RQX8_CIMLE</name>
<feature type="transmembrane region" description="Helical" evidence="6">
    <location>
        <begin position="375"/>
        <end position="395"/>
    </location>
</feature>
<dbReference type="GO" id="GO:0005886">
    <property type="term" value="C:plasma membrane"/>
    <property type="evidence" value="ECO:0007669"/>
    <property type="project" value="TreeGrafter"/>
</dbReference>
<feature type="chain" id="PRO_5035308644" description="Zinc transporter ZIP4/12 EF-hand domain-containing protein" evidence="7">
    <location>
        <begin position="20"/>
        <end position="442"/>
    </location>
</feature>
<evidence type="ECO:0000256" key="5">
    <source>
        <dbReference type="ARBA" id="ARBA00023136"/>
    </source>
</evidence>
<accession>A0A8I6RQX8</accession>
<feature type="signal peptide" evidence="7">
    <location>
        <begin position="1"/>
        <end position="19"/>
    </location>
</feature>
<proteinExistence type="inferred from homology"/>
<dbReference type="GO" id="GO:0030003">
    <property type="term" value="P:intracellular monoatomic cation homeostasis"/>
    <property type="evidence" value="ECO:0007669"/>
    <property type="project" value="TreeGrafter"/>
</dbReference>
<dbReference type="GO" id="GO:0071578">
    <property type="term" value="P:zinc ion import across plasma membrane"/>
    <property type="evidence" value="ECO:0007669"/>
    <property type="project" value="TreeGrafter"/>
</dbReference>
<dbReference type="Pfam" id="PF21116">
    <property type="entry name" value="EF-hand_Zip"/>
    <property type="match status" value="1"/>
</dbReference>
<organism evidence="9 10">
    <name type="scientific">Cimex lectularius</name>
    <name type="common">Bed bug</name>
    <name type="synonym">Acanthia lectularia</name>
    <dbReference type="NCBI Taxonomy" id="79782"/>
    <lineage>
        <taxon>Eukaryota</taxon>
        <taxon>Metazoa</taxon>
        <taxon>Ecdysozoa</taxon>
        <taxon>Arthropoda</taxon>
        <taxon>Hexapoda</taxon>
        <taxon>Insecta</taxon>
        <taxon>Pterygota</taxon>
        <taxon>Neoptera</taxon>
        <taxon>Paraneoptera</taxon>
        <taxon>Hemiptera</taxon>
        <taxon>Heteroptera</taxon>
        <taxon>Panheteroptera</taxon>
        <taxon>Cimicomorpha</taxon>
        <taxon>Cimicidae</taxon>
        <taxon>Cimex</taxon>
    </lineage>
</organism>
<dbReference type="GO" id="GO:0140410">
    <property type="term" value="F:monoatomic cation:bicarbonate symporter activity"/>
    <property type="evidence" value="ECO:0007669"/>
    <property type="project" value="TreeGrafter"/>
</dbReference>
<comment type="subcellular location">
    <subcellularLocation>
        <location evidence="1">Membrane</location>
        <topology evidence="1">Multi-pass membrane protein</topology>
    </subcellularLocation>
</comment>
<feature type="transmembrane region" description="Helical" evidence="6">
    <location>
        <begin position="199"/>
        <end position="221"/>
    </location>
</feature>
<comment type="similarity">
    <text evidence="2">Belongs to the ZIP transporter (TC 2.A.5) family.</text>
</comment>